<dbReference type="PANTHER" id="PTHR48098:SF1">
    <property type="entry name" value="DIACYLGLYCEROL ACYLTRANSFERASE_MYCOLYLTRANSFERASE AG85A"/>
    <property type="match status" value="1"/>
</dbReference>
<evidence type="ECO:0000256" key="1">
    <source>
        <dbReference type="SAM" id="MobiDB-lite"/>
    </source>
</evidence>
<feature type="region of interest" description="Disordered" evidence="1">
    <location>
        <begin position="1"/>
        <end position="23"/>
    </location>
</feature>
<accession>A0ABY4ZZ41</accession>
<dbReference type="Pfam" id="PF00756">
    <property type="entry name" value="Esterase"/>
    <property type="match status" value="1"/>
</dbReference>
<dbReference type="PANTHER" id="PTHR48098">
    <property type="entry name" value="ENTEROCHELIN ESTERASE-RELATED"/>
    <property type="match status" value="1"/>
</dbReference>
<evidence type="ECO:0000313" key="2">
    <source>
        <dbReference type="EMBL" id="USQ98077.1"/>
    </source>
</evidence>
<name>A0ABY4ZZ41_9CAUL</name>
<protein>
    <submittedName>
        <fullName evidence="2">Alpha/beta hydrolase-fold protein</fullName>
    </submittedName>
</protein>
<dbReference type="InterPro" id="IPR000801">
    <property type="entry name" value="Esterase-like"/>
</dbReference>
<proteinExistence type="predicted"/>
<dbReference type="InterPro" id="IPR029058">
    <property type="entry name" value="AB_hydrolase_fold"/>
</dbReference>
<dbReference type="GO" id="GO:0016787">
    <property type="term" value="F:hydrolase activity"/>
    <property type="evidence" value="ECO:0007669"/>
    <property type="project" value="UniProtKB-KW"/>
</dbReference>
<keyword evidence="2" id="KW-0378">Hydrolase</keyword>
<dbReference type="InterPro" id="IPR050583">
    <property type="entry name" value="Mycobacterial_A85_antigen"/>
</dbReference>
<dbReference type="Gene3D" id="3.40.50.1820">
    <property type="entry name" value="alpha/beta hydrolase"/>
    <property type="match status" value="1"/>
</dbReference>
<sequence length="317" mass="34548">MPASASAAKAARGEPQVDRLRSESVPGEVAVGIYLPPGYGATPGKRYPLLLLLHGGDGSERDLARFAPVIDQAIGDGRTPPLVVAMPSARRSLYMDYRDGSERWETFMVSELLPHLHATLDVSPARKDTLVGGWSMGGLGALRLAFKHPEIFSAVAALEPAIEPALTWDAIGPRVKFWRSDDIYRRVFGAPVDTAFWAANNPATIAHRDPRRLIDLGVYLDVGDQDLLYLNQGVEFLHRVLFDAGVAHEYRLVQGGEHVGPSLSPRLADALGFIGRRLDPPAWIDATVLATRAVMDEKKRAAGLPVEIVDPRRIRGS</sequence>
<keyword evidence="3" id="KW-1185">Reference proteome</keyword>
<dbReference type="Proteomes" id="UP001057520">
    <property type="component" value="Chromosome"/>
</dbReference>
<dbReference type="EMBL" id="CP096040">
    <property type="protein sequence ID" value="USQ98077.1"/>
    <property type="molecule type" value="Genomic_DNA"/>
</dbReference>
<evidence type="ECO:0000313" key="3">
    <source>
        <dbReference type="Proteomes" id="UP001057520"/>
    </source>
</evidence>
<organism evidence="2 3">
    <name type="scientific">Caulobacter segnis</name>
    <dbReference type="NCBI Taxonomy" id="88688"/>
    <lineage>
        <taxon>Bacteria</taxon>
        <taxon>Pseudomonadati</taxon>
        <taxon>Pseudomonadota</taxon>
        <taxon>Alphaproteobacteria</taxon>
        <taxon>Caulobacterales</taxon>
        <taxon>Caulobacteraceae</taxon>
        <taxon>Caulobacter</taxon>
    </lineage>
</organism>
<reference evidence="2 3" key="1">
    <citation type="submission" date="2022-04" db="EMBL/GenBank/DDBJ databases">
        <title>Genome sequence of soybean root-associated Caulobacter segnis RL271.</title>
        <authorList>
            <person name="Longley R."/>
            <person name="Bonito G."/>
            <person name="Trigodet F."/>
            <person name="Crosson S."/>
            <person name="Fiebig A."/>
        </authorList>
    </citation>
    <scope>NUCLEOTIDE SEQUENCE [LARGE SCALE GENOMIC DNA]</scope>
    <source>
        <strain evidence="2 3">RL271</strain>
    </source>
</reference>
<feature type="compositionally biased region" description="Basic and acidic residues" evidence="1">
    <location>
        <begin position="11"/>
        <end position="22"/>
    </location>
</feature>
<dbReference type="SUPFAM" id="SSF53474">
    <property type="entry name" value="alpha/beta-Hydrolases"/>
    <property type="match status" value="1"/>
</dbReference>
<feature type="compositionally biased region" description="Low complexity" evidence="1">
    <location>
        <begin position="1"/>
        <end position="10"/>
    </location>
</feature>
<gene>
    <name evidence="2" type="ORF">MZV50_11270</name>
</gene>